<name>D3BTS6_HETP5</name>
<accession>D3BTS6</accession>
<dbReference type="AlphaFoldDB" id="D3BTS6"/>
<dbReference type="SUPFAM" id="SSF48371">
    <property type="entry name" value="ARM repeat"/>
    <property type="match status" value="1"/>
</dbReference>
<organism evidence="1 2">
    <name type="scientific">Heterostelium pallidum (strain ATCC 26659 / Pp 5 / PN500)</name>
    <name type="common">Cellular slime mold</name>
    <name type="synonym">Polysphondylium pallidum</name>
    <dbReference type="NCBI Taxonomy" id="670386"/>
    <lineage>
        <taxon>Eukaryota</taxon>
        <taxon>Amoebozoa</taxon>
        <taxon>Evosea</taxon>
        <taxon>Eumycetozoa</taxon>
        <taxon>Dictyostelia</taxon>
        <taxon>Acytosteliales</taxon>
        <taxon>Acytosteliaceae</taxon>
        <taxon>Heterostelium</taxon>
    </lineage>
</organism>
<dbReference type="InterPro" id="IPR011989">
    <property type="entry name" value="ARM-like"/>
</dbReference>
<dbReference type="RefSeq" id="XP_020427246.1">
    <property type="nucleotide sequence ID" value="XM_020581943.1"/>
</dbReference>
<keyword evidence="2" id="KW-1185">Reference proteome</keyword>
<dbReference type="PANTHER" id="PTHR12363">
    <property type="entry name" value="TRANSPORTIN 3 AND IMPORTIN 13"/>
    <property type="match status" value="1"/>
</dbReference>
<dbReference type="Pfam" id="PF24138">
    <property type="entry name" value="TPR_TNPO3_IPO13_2nd"/>
    <property type="match status" value="1"/>
</dbReference>
<dbReference type="InterPro" id="IPR016024">
    <property type="entry name" value="ARM-type_fold"/>
</dbReference>
<gene>
    <name evidence="1" type="ORF">PPL_11186</name>
</gene>
<dbReference type="GO" id="GO:0005737">
    <property type="term" value="C:cytoplasm"/>
    <property type="evidence" value="ECO:0007669"/>
    <property type="project" value="TreeGrafter"/>
</dbReference>
<reference evidence="1 2" key="1">
    <citation type="journal article" date="2011" name="Genome Res.">
        <title>Phylogeny-wide analysis of social amoeba genomes highlights ancient origins for complex intercellular communication.</title>
        <authorList>
            <person name="Heidel A.J."/>
            <person name="Lawal H.M."/>
            <person name="Felder M."/>
            <person name="Schilde C."/>
            <person name="Helps N.R."/>
            <person name="Tunggal B."/>
            <person name="Rivero F."/>
            <person name="John U."/>
            <person name="Schleicher M."/>
            <person name="Eichinger L."/>
            <person name="Platzer M."/>
            <person name="Noegel A.A."/>
            <person name="Schaap P."/>
            <person name="Gloeckner G."/>
        </authorList>
    </citation>
    <scope>NUCLEOTIDE SEQUENCE [LARGE SCALE GENOMIC DNA]</scope>
    <source>
        <strain evidence="2">ATCC 26659 / Pp 5 / PN500</strain>
    </source>
</reference>
<dbReference type="STRING" id="670386.D3BTS6"/>
<dbReference type="Proteomes" id="UP000001396">
    <property type="component" value="Unassembled WGS sequence"/>
</dbReference>
<dbReference type="OMA" id="YLSACCR"/>
<dbReference type="EMBL" id="ADBJ01000056">
    <property type="protein sequence ID" value="EFA75112.1"/>
    <property type="molecule type" value="Genomic_DNA"/>
</dbReference>
<comment type="caution">
    <text evidence="1">The sequence shown here is derived from an EMBL/GenBank/DDBJ whole genome shotgun (WGS) entry which is preliminary data.</text>
</comment>
<dbReference type="FunCoup" id="D3BTS6">
    <property type="interactions" value="110"/>
</dbReference>
<evidence type="ECO:0000313" key="2">
    <source>
        <dbReference type="Proteomes" id="UP000001396"/>
    </source>
</evidence>
<dbReference type="InterPro" id="IPR051345">
    <property type="entry name" value="Importin_beta-like_NTR"/>
</dbReference>
<dbReference type="GO" id="GO:0006606">
    <property type="term" value="P:protein import into nucleus"/>
    <property type="evidence" value="ECO:0007669"/>
    <property type="project" value="TreeGrafter"/>
</dbReference>
<dbReference type="PANTHER" id="PTHR12363:SF28">
    <property type="entry name" value="ARMADILLO-LIKE HELICAL DOMAIN-CONTAINING PROTEIN"/>
    <property type="match status" value="1"/>
</dbReference>
<dbReference type="InterPro" id="IPR057941">
    <property type="entry name" value="TPR_TNPO3_IPO13_2nd"/>
</dbReference>
<dbReference type="Gene3D" id="1.25.10.10">
    <property type="entry name" value="Leucine-rich Repeat Variant"/>
    <property type="match status" value="1"/>
</dbReference>
<dbReference type="GeneID" id="31366654"/>
<protein>
    <submittedName>
        <fullName evidence="1">Armadillo-like helical domain-containing protein</fullName>
    </submittedName>
</protein>
<sequence>MAIKEHLTRNCEAVIFMISTSLDANPTDQLNAQLLLCFRQWIYHGDAKAMIKGNVLNNLFKVIDCGVLLAESLSIIGDLINFHTYRAPLSFGEPVGNKNIHSSDEINYERFIIPIIRKLVSLKPIYNQSVQNESIHITRAFAEILSQIAECYTPIIMDITKSENQQLLSFMIDVCSHPDKEMSELTFDAWSYLADHINDIIEEKGQLFQERFQQIYAKLLQILIQKSSYPSNNDSPSEELIEDISSYRNNVCDIIMACFETIQENPFVQYIDNLLRNECKTWQSYEVVIYVFRCIYQSIEEENHYVTSIISLSLTLPAHPIFSNTVLLMLEDYGGYIAEKNDLLQSSYQYIISLINHPETRSYALRTLYTFCAKYADKLYNNTETTLNTLENIFKSFKVGDQKNFVESILLLSSYITSDSQANNVFQRLLSPIIVNLNSTIIAEIPPNEKSLQLIDRLLVLESSLKIPEEYFHVFKDFTNNVLPLCERVHEFSITNRDLEVLEVVWKILWRIQMEMDKSAVNIEQLFTYLTADITTFHTLTTSSYETINLLTMTLATDPKYTTHFTNLFNVLSSSSLPIISNNDNHSIPVIDKYYRVLTKLLEVNANIFYNLKDVVLIVERSIISLLNIEKDSVQASLEFLDQLFIKSTPHETLFTNYSLHIISNLLAAIVNDSRQTLTVYLSKSLFDWSIFIKNSKKFT</sequence>
<proteinExistence type="predicted"/>
<dbReference type="InParanoid" id="D3BTS6"/>
<evidence type="ECO:0000313" key="1">
    <source>
        <dbReference type="EMBL" id="EFA75112.1"/>
    </source>
</evidence>